<dbReference type="AlphaFoldDB" id="I0YZ07"/>
<dbReference type="EMBL" id="AGSI01000007">
    <property type="protein sequence ID" value="EIE23626.1"/>
    <property type="molecule type" value="Genomic_DNA"/>
</dbReference>
<keyword evidence="2" id="KW-1185">Reference proteome</keyword>
<sequence length="224" mass="24388">MAQPYLSEMPQVCGVPGTPAVQNHFDVNAAVRARAGVYIHRVKRLKAEGVAVADEILSLAMENEGRAVNPFGDLGVAAQLQQLNHDIMQEFQNVQGRLDNLQNNLGDRLDNLGERLIASSNNQSIRIQNMRATDESHRLLPLQREAAVPNPPPAGAGAVGESPVVMHEIQAGVLQGIFPRNREEMGVLTPDDMTALETFYGRNPGGGIRARRRDFAIFIGTLPP</sequence>
<dbReference type="KEGG" id="csl:COCSUDRAFT_53412"/>
<dbReference type="GeneID" id="17041618"/>
<accession>I0YZ07</accession>
<comment type="caution">
    <text evidence="1">The sequence shown here is derived from an EMBL/GenBank/DDBJ whole genome shotgun (WGS) entry which is preliminary data.</text>
</comment>
<gene>
    <name evidence="1" type="ORF">COCSUDRAFT_53412</name>
</gene>
<proteinExistence type="predicted"/>
<name>I0YZ07_COCSC</name>
<evidence type="ECO:0000313" key="2">
    <source>
        <dbReference type="Proteomes" id="UP000007264"/>
    </source>
</evidence>
<protein>
    <submittedName>
        <fullName evidence="1">Uncharacterized protein</fullName>
    </submittedName>
</protein>
<dbReference type="RefSeq" id="XP_005648170.1">
    <property type="nucleotide sequence ID" value="XM_005648113.1"/>
</dbReference>
<evidence type="ECO:0000313" key="1">
    <source>
        <dbReference type="EMBL" id="EIE23626.1"/>
    </source>
</evidence>
<organism evidence="1 2">
    <name type="scientific">Coccomyxa subellipsoidea (strain C-169)</name>
    <name type="common">Green microalga</name>
    <dbReference type="NCBI Taxonomy" id="574566"/>
    <lineage>
        <taxon>Eukaryota</taxon>
        <taxon>Viridiplantae</taxon>
        <taxon>Chlorophyta</taxon>
        <taxon>core chlorophytes</taxon>
        <taxon>Trebouxiophyceae</taxon>
        <taxon>Trebouxiophyceae incertae sedis</taxon>
        <taxon>Coccomyxaceae</taxon>
        <taxon>Coccomyxa</taxon>
        <taxon>Coccomyxa subellipsoidea</taxon>
    </lineage>
</organism>
<dbReference type="Proteomes" id="UP000007264">
    <property type="component" value="Unassembled WGS sequence"/>
</dbReference>
<reference evidence="1 2" key="1">
    <citation type="journal article" date="2012" name="Genome Biol.">
        <title>The genome of the polar eukaryotic microalga coccomyxa subellipsoidea reveals traits of cold adaptation.</title>
        <authorList>
            <person name="Blanc G."/>
            <person name="Agarkova I."/>
            <person name="Grimwood J."/>
            <person name="Kuo A."/>
            <person name="Brueggeman A."/>
            <person name="Dunigan D."/>
            <person name="Gurnon J."/>
            <person name="Ladunga I."/>
            <person name="Lindquist E."/>
            <person name="Lucas S."/>
            <person name="Pangilinan J."/>
            <person name="Proschold T."/>
            <person name="Salamov A."/>
            <person name="Schmutz J."/>
            <person name="Weeks D."/>
            <person name="Yamada T."/>
            <person name="Claverie J.M."/>
            <person name="Grigoriev I."/>
            <person name="Van Etten J."/>
            <person name="Lomsadze A."/>
            <person name="Borodovsky M."/>
        </authorList>
    </citation>
    <scope>NUCLEOTIDE SEQUENCE [LARGE SCALE GENOMIC DNA]</scope>
    <source>
        <strain evidence="1 2">C-169</strain>
    </source>
</reference>